<reference evidence="3 4" key="1">
    <citation type="submission" date="2021-06" db="EMBL/GenBank/DDBJ databases">
        <authorList>
            <person name="Kallberg Y."/>
            <person name="Tangrot J."/>
            <person name="Rosling A."/>
        </authorList>
    </citation>
    <scope>NUCLEOTIDE SEQUENCE [LARGE SCALE GENOMIC DNA]</scope>
    <source>
        <strain evidence="3 4">120-4 pot B 10/14</strain>
    </source>
</reference>
<gene>
    <name evidence="3" type="ORF">GMARGA_LOCUS6857</name>
</gene>
<evidence type="ECO:0000313" key="4">
    <source>
        <dbReference type="Proteomes" id="UP000789901"/>
    </source>
</evidence>
<dbReference type="Pfam" id="PF20209">
    <property type="entry name" value="DUF6570"/>
    <property type="match status" value="1"/>
</dbReference>
<keyword evidence="4" id="KW-1185">Reference proteome</keyword>
<dbReference type="InterPro" id="IPR046700">
    <property type="entry name" value="DUF6570"/>
</dbReference>
<dbReference type="Proteomes" id="UP000789901">
    <property type="component" value="Unassembled WGS sequence"/>
</dbReference>
<evidence type="ECO:0000313" key="3">
    <source>
        <dbReference type="EMBL" id="CAG8600457.1"/>
    </source>
</evidence>
<feature type="non-terminal residue" evidence="3">
    <location>
        <position position="1"/>
    </location>
</feature>
<evidence type="ECO:0000256" key="1">
    <source>
        <dbReference type="SAM" id="MobiDB-lite"/>
    </source>
</evidence>
<dbReference type="EMBL" id="CAJVQB010003194">
    <property type="protein sequence ID" value="CAG8600457.1"/>
    <property type="molecule type" value="Genomic_DNA"/>
</dbReference>
<accession>A0ABN7UK94</accession>
<proteinExistence type="predicted"/>
<evidence type="ECO:0000259" key="2">
    <source>
        <dbReference type="Pfam" id="PF20209"/>
    </source>
</evidence>
<organism evidence="3 4">
    <name type="scientific">Gigaspora margarita</name>
    <dbReference type="NCBI Taxonomy" id="4874"/>
    <lineage>
        <taxon>Eukaryota</taxon>
        <taxon>Fungi</taxon>
        <taxon>Fungi incertae sedis</taxon>
        <taxon>Mucoromycota</taxon>
        <taxon>Glomeromycotina</taxon>
        <taxon>Glomeromycetes</taxon>
        <taxon>Diversisporales</taxon>
        <taxon>Gigasporaceae</taxon>
        <taxon>Gigaspora</taxon>
    </lineage>
</organism>
<name>A0ABN7UK94_GIGMA</name>
<feature type="compositionally biased region" description="Basic residues" evidence="1">
    <location>
        <begin position="25"/>
        <end position="38"/>
    </location>
</feature>
<feature type="domain" description="DUF6570" evidence="2">
    <location>
        <begin position="170"/>
        <end position="296"/>
    </location>
</feature>
<feature type="region of interest" description="Disordered" evidence="1">
    <location>
        <begin position="1"/>
        <end position="47"/>
    </location>
</feature>
<comment type="caution">
    <text evidence="3">The sequence shown here is derived from an EMBL/GenBank/DDBJ whole genome shotgun (WGS) entry which is preliminary data.</text>
</comment>
<sequence length="359" mass="42403">GQAQMSNAARQHKKRTNETPDQREMRRKRDRENKKRKRQLETDEQHNAWLVREREQRQQREMRSISETVTEHLDHQENDITYELIFDNIKSEPLITEHLDHQKNDNMESEPLIADILNVQQISESDHKLLRKFRAKMNKLKHNFCPVCNKRFPSINIVKGECRRCYNDKSELKKFSAGNNMDPGDTPEELKGLTEIEEMLIAQIFSVVSVYYLCGGQYAYCGNVINFPQDIKEFMTRLSRHPSSLDILIVRRQSARGSLSFRDFNVRRAKVKRALCWLKENNCYYTNINVDYEVLQLLPEDGPIDNQVPQLQDVEDESQDTDDDLEEDYLNNDLEENITRNFTVKLMMLLLECKMTIIL</sequence>
<protein>
    <submittedName>
        <fullName evidence="3">36269_t:CDS:1</fullName>
    </submittedName>
</protein>